<evidence type="ECO:0000313" key="3">
    <source>
        <dbReference type="Proteomes" id="UP000286097"/>
    </source>
</evidence>
<evidence type="ECO:0000313" key="2">
    <source>
        <dbReference type="EMBL" id="RQM09372.1"/>
    </source>
</evidence>
<feature type="compositionally biased region" description="Basic residues" evidence="1">
    <location>
        <begin position="455"/>
        <end position="466"/>
    </location>
</feature>
<name>A0A3R7Y0U4_9STRA</name>
<sequence>MSRSDSGIAAEFFKLELVLIQTADDAIQCVKTLKTNLSEFDIRHNLHDFDTSKFYMRDSIRVAKDAASELNHVAEQIARSKCVADSEIAKARNKMSALSDAMKSLKKAARTYDEMNGKSRGITRIIDNVLVGKYDIDNQENNMPGCADTVEIVVRSTLRNYFNGFSALKHQISTIEKSLSPSLVQPAKDVVEDVVIKIKGDMLKSNDHTVTVKREFALLENVLNQTADDAARCLKHLKKNLSDYDNRHGNYFINTATSFMRNDMRTAKDMAFDLKHVAHQINKNPEPSELNIDSARNMMDVVAKSMDVLSTTARNYDEKNGRSKGVKGVIDNAVGKNDKEKHEEEGGLFGKGHRNIDEKHVGHLGTMDANHDGGLLGKTDGHHHHGGGVFSSSDTVEQLVKTTLHDNFNVSALSHQITNAEKSLSPSPSFVERVKEVVHEVKDKLKGEKSSPTHGGHHGNKHVVAP</sequence>
<accession>A0A3R7Y0U4</accession>
<proteinExistence type="predicted"/>
<dbReference type="Proteomes" id="UP000286097">
    <property type="component" value="Unassembled WGS sequence"/>
</dbReference>
<dbReference type="VEuPathDB" id="FungiDB:DD237_008522"/>
<evidence type="ECO:0000256" key="1">
    <source>
        <dbReference type="SAM" id="MobiDB-lite"/>
    </source>
</evidence>
<reference evidence="2 3" key="1">
    <citation type="submission" date="2018-06" db="EMBL/GenBank/DDBJ databases">
        <title>Comparative genomics of downy mildews reveals potential adaptations to biotrophy.</title>
        <authorList>
            <person name="Fletcher K."/>
            <person name="Klosterman S.J."/>
            <person name="Derevnina L."/>
            <person name="Martin F."/>
            <person name="Koike S."/>
            <person name="Reyes Chin-Wo S."/>
            <person name="Mou B."/>
            <person name="Michelmore R."/>
        </authorList>
    </citation>
    <scope>NUCLEOTIDE SEQUENCE [LARGE SCALE GENOMIC DNA]</scope>
    <source>
        <strain evidence="2 3">R13</strain>
    </source>
</reference>
<dbReference type="EMBL" id="QKXF01000717">
    <property type="protein sequence ID" value="RQM09372.1"/>
    <property type="molecule type" value="Genomic_DNA"/>
</dbReference>
<protein>
    <submittedName>
        <fullName evidence="2">Uncharacterized protein</fullName>
    </submittedName>
</protein>
<comment type="caution">
    <text evidence="2">The sequence shown here is derived from an EMBL/GenBank/DDBJ whole genome shotgun (WGS) entry which is preliminary data.</text>
</comment>
<dbReference type="AlphaFoldDB" id="A0A3R7Y0U4"/>
<gene>
    <name evidence="2" type="ORF">DD237_008522</name>
</gene>
<feature type="region of interest" description="Disordered" evidence="1">
    <location>
        <begin position="444"/>
        <end position="466"/>
    </location>
</feature>
<organism evidence="2 3">
    <name type="scientific">Peronospora effusa</name>
    <dbReference type="NCBI Taxonomy" id="542832"/>
    <lineage>
        <taxon>Eukaryota</taxon>
        <taxon>Sar</taxon>
        <taxon>Stramenopiles</taxon>
        <taxon>Oomycota</taxon>
        <taxon>Peronosporomycetes</taxon>
        <taxon>Peronosporales</taxon>
        <taxon>Peronosporaceae</taxon>
        <taxon>Peronospora</taxon>
    </lineage>
</organism>